<dbReference type="GO" id="GO:0003824">
    <property type="term" value="F:catalytic activity"/>
    <property type="evidence" value="ECO:0007669"/>
    <property type="project" value="InterPro"/>
</dbReference>
<reference evidence="3 4" key="1">
    <citation type="submission" date="2019-08" db="EMBL/GenBank/DDBJ databases">
        <authorList>
            <person name="Liang Q."/>
        </authorList>
    </citation>
    <scope>NUCLEOTIDE SEQUENCE [LARGE SCALE GENOMIC DNA]</scope>
    <source>
        <strain evidence="3 4">V1718</strain>
    </source>
</reference>
<organism evidence="3 4">
    <name type="scientific">Microvenator marinus</name>
    <dbReference type="NCBI Taxonomy" id="2600177"/>
    <lineage>
        <taxon>Bacteria</taxon>
        <taxon>Deltaproteobacteria</taxon>
        <taxon>Bradymonadales</taxon>
        <taxon>Microvenatoraceae</taxon>
        <taxon>Microvenator</taxon>
    </lineage>
</organism>
<feature type="domain" description="Amidase" evidence="2">
    <location>
        <begin position="56"/>
        <end position="459"/>
    </location>
</feature>
<dbReference type="KEGG" id="bbae:FRD01_07915"/>
<dbReference type="OrthoDB" id="9811471at2"/>
<dbReference type="InterPro" id="IPR036928">
    <property type="entry name" value="AS_sf"/>
</dbReference>
<evidence type="ECO:0000313" key="4">
    <source>
        <dbReference type="Proteomes" id="UP000321595"/>
    </source>
</evidence>
<dbReference type="AlphaFoldDB" id="A0A5B8XNF9"/>
<name>A0A5B8XNF9_9DELT</name>
<dbReference type="Proteomes" id="UP000321595">
    <property type="component" value="Chromosome"/>
</dbReference>
<comment type="similarity">
    <text evidence="1">Belongs to the amidase family.</text>
</comment>
<dbReference type="InterPro" id="IPR000120">
    <property type="entry name" value="Amidase"/>
</dbReference>
<sequence>MLPWCPRIWCTQSSKEVLMDNHVMPLASEFRESGISELSAVEQARRIRDGEITSLELVEYYLARIERHDGRLNAMIHMQADAARKDAEKADRERKKGKLRGVFHGVPTAVKDHHMVRFSKTTLGSKSFEWLWSPVDDIMVKSLREAGFIILGKTTMSELGLMPMAESLDGSATRNPWDTERTSGGSSAGAGAAVAAGLLPIAPGSDGAGSVRIPASLNGLFGLKPTRGLVKDAAQGVDPFGMTTVGPIARSLQDLAQLLDVLAGSDGAYSRRARMEIPKLRIGMILETPSSEADPRVVALVRKAAAELEEAGHHVEIRPTPQATLEEFTPVYQKLVSRIPLARAAKLEPTVKWFVESGRKIKMNEAFRRFRGLEAVGRSAMLGLDVVITPTIGVIAPKVGEYTNSNPKTHFEGAATLGLFTAIANVTGQPGLTVPYGSVDGLPVGVQLLARPGDDALLLALAATLSASNS</sequence>
<accession>A0A5B8XNF9</accession>
<dbReference type="EMBL" id="CP042467">
    <property type="protein sequence ID" value="QED27170.1"/>
    <property type="molecule type" value="Genomic_DNA"/>
</dbReference>
<protein>
    <submittedName>
        <fullName evidence="3">Amidase</fullName>
    </submittedName>
</protein>
<evidence type="ECO:0000313" key="3">
    <source>
        <dbReference type="EMBL" id="QED27170.1"/>
    </source>
</evidence>
<dbReference type="InterPro" id="IPR023631">
    <property type="entry name" value="Amidase_dom"/>
</dbReference>
<keyword evidence="4" id="KW-1185">Reference proteome</keyword>
<dbReference type="PANTHER" id="PTHR11895">
    <property type="entry name" value="TRANSAMIDASE"/>
    <property type="match status" value="1"/>
</dbReference>
<proteinExistence type="inferred from homology"/>
<dbReference type="PANTHER" id="PTHR11895:SF7">
    <property type="entry name" value="GLUTAMYL-TRNA(GLN) AMIDOTRANSFERASE SUBUNIT A, MITOCHONDRIAL"/>
    <property type="match status" value="1"/>
</dbReference>
<evidence type="ECO:0000259" key="2">
    <source>
        <dbReference type="Pfam" id="PF01425"/>
    </source>
</evidence>
<evidence type="ECO:0000256" key="1">
    <source>
        <dbReference type="ARBA" id="ARBA00009199"/>
    </source>
</evidence>
<dbReference type="SUPFAM" id="SSF75304">
    <property type="entry name" value="Amidase signature (AS) enzymes"/>
    <property type="match status" value="1"/>
</dbReference>
<dbReference type="Gene3D" id="3.90.1300.10">
    <property type="entry name" value="Amidase signature (AS) domain"/>
    <property type="match status" value="1"/>
</dbReference>
<dbReference type="Pfam" id="PF01425">
    <property type="entry name" value="Amidase"/>
    <property type="match status" value="1"/>
</dbReference>
<gene>
    <name evidence="3" type="ORF">FRD01_07915</name>
</gene>